<dbReference type="GO" id="GO:0015288">
    <property type="term" value="F:porin activity"/>
    <property type="evidence" value="ECO:0007669"/>
    <property type="project" value="TreeGrafter"/>
</dbReference>
<name>A0A085WMX8_9BACT</name>
<comment type="caution">
    <text evidence="10">The sequence shown here is derived from an EMBL/GenBank/DDBJ whole genome shotgun (WGS) entry which is preliminary data.</text>
</comment>
<dbReference type="Proteomes" id="UP000028725">
    <property type="component" value="Unassembled WGS sequence"/>
</dbReference>
<dbReference type="InterPro" id="IPR051906">
    <property type="entry name" value="TolC-like"/>
</dbReference>
<evidence type="ECO:0000256" key="3">
    <source>
        <dbReference type="ARBA" id="ARBA00022448"/>
    </source>
</evidence>
<dbReference type="GO" id="GO:0009279">
    <property type="term" value="C:cell outer membrane"/>
    <property type="evidence" value="ECO:0007669"/>
    <property type="project" value="UniProtKB-SubCell"/>
</dbReference>
<dbReference type="AlphaFoldDB" id="A0A085WMX8"/>
<feature type="coiled-coil region" evidence="8">
    <location>
        <begin position="20"/>
        <end position="47"/>
    </location>
</feature>
<dbReference type="PANTHER" id="PTHR30026:SF20">
    <property type="entry name" value="OUTER MEMBRANE PROTEIN TOLC"/>
    <property type="match status" value="1"/>
</dbReference>
<evidence type="ECO:0000313" key="11">
    <source>
        <dbReference type="Proteomes" id="UP000028725"/>
    </source>
</evidence>
<evidence type="ECO:0000256" key="9">
    <source>
        <dbReference type="SAM" id="SignalP"/>
    </source>
</evidence>
<keyword evidence="7" id="KW-0998">Cell outer membrane</keyword>
<sequence length="466" mass="49594">MTPLLALSLAVMTAGPVLTLDEALTEAQAKNLDLKAARARLEQAEQASRKAWSGYLPTITASGAYTRNSDEARIAFPVGNLVRDVGAPTSDPGAGPGAPTNLVVVPEQVLDVTIQPFNMLNAQLEARQALIVPTLWAAISAASKAEHLAALSTEAQRREILFIVAQAYYGAAASQAALMAQTRLLELNQAREKDTQARFEAGTVTKVAVLRAQLDRTRAEQDLLRSRNSLAAAKLALATLLQRSPDFELEPPPEPQLPAQNANLEEAALTYRPDVEASRVGVDLAQTNRRGAWLAYLPSLGVSGAYRVSNAGGFTGQNTSWLITLAASWTIWDGGLREANLKEQSAKVAEAEALRDAAEARAREEVARYQLELQSALANRAKAQEAVELAREGQRLTDVSFRAGVATYLEVADTNTTLTQAEVGLVAERLQASLAALRLLKTVGAFPPPSLSEGSAAPAPTPAPTP</sequence>
<reference evidence="10 11" key="1">
    <citation type="submission" date="2014-04" db="EMBL/GenBank/DDBJ databases">
        <title>Genome assembly of Hyalangium minutum DSM 14724.</title>
        <authorList>
            <person name="Sharma G."/>
            <person name="Subramanian S."/>
        </authorList>
    </citation>
    <scope>NUCLEOTIDE SEQUENCE [LARGE SCALE GENOMIC DNA]</scope>
    <source>
        <strain evidence="10 11">DSM 14724</strain>
    </source>
</reference>
<dbReference type="InterPro" id="IPR003423">
    <property type="entry name" value="OMP_efflux"/>
</dbReference>
<dbReference type="GO" id="GO:0015562">
    <property type="term" value="F:efflux transmembrane transporter activity"/>
    <property type="evidence" value="ECO:0007669"/>
    <property type="project" value="InterPro"/>
</dbReference>
<keyword evidence="11" id="KW-1185">Reference proteome</keyword>
<dbReference type="Pfam" id="PF02321">
    <property type="entry name" value="OEP"/>
    <property type="match status" value="2"/>
</dbReference>
<dbReference type="GO" id="GO:1990281">
    <property type="term" value="C:efflux pump complex"/>
    <property type="evidence" value="ECO:0007669"/>
    <property type="project" value="TreeGrafter"/>
</dbReference>
<dbReference type="SUPFAM" id="SSF56954">
    <property type="entry name" value="Outer membrane efflux proteins (OEP)"/>
    <property type="match status" value="1"/>
</dbReference>
<evidence type="ECO:0000256" key="1">
    <source>
        <dbReference type="ARBA" id="ARBA00004442"/>
    </source>
</evidence>
<keyword evidence="5" id="KW-0812">Transmembrane</keyword>
<dbReference type="STRING" id="394096.DB31_6943"/>
<dbReference type="RefSeq" id="WP_044187743.1">
    <property type="nucleotide sequence ID" value="NZ_JMCB01000005.1"/>
</dbReference>
<proteinExistence type="inferred from homology"/>
<keyword evidence="3" id="KW-0813">Transport</keyword>
<keyword evidence="8" id="KW-0175">Coiled coil</keyword>
<evidence type="ECO:0000256" key="2">
    <source>
        <dbReference type="ARBA" id="ARBA00007613"/>
    </source>
</evidence>
<evidence type="ECO:0000256" key="6">
    <source>
        <dbReference type="ARBA" id="ARBA00023136"/>
    </source>
</evidence>
<keyword evidence="6" id="KW-0472">Membrane</keyword>
<comment type="similarity">
    <text evidence="2">Belongs to the outer membrane factor (OMF) (TC 1.B.17) family.</text>
</comment>
<evidence type="ECO:0000313" key="10">
    <source>
        <dbReference type="EMBL" id="KFE69041.1"/>
    </source>
</evidence>
<gene>
    <name evidence="10" type="ORF">DB31_6943</name>
</gene>
<dbReference type="Gene3D" id="1.20.1600.10">
    <property type="entry name" value="Outer membrane efflux proteins (OEP)"/>
    <property type="match status" value="1"/>
</dbReference>
<dbReference type="OrthoDB" id="21543at2"/>
<accession>A0A085WMX8</accession>
<keyword evidence="9" id="KW-0732">Signal</keyword>
<dbReference type="PATRIC" id="fig|394096.3.peg.2988"/>
<feature type="signal peptide" evidence="9">
    <location>
        <begin position="1"/>
        <end position="19"/>
    </location>
</feature>
<keyword evidence="4" id="KW-1134">Transmembrane beta strand</keyword>
<organism evidence="10 11">
    <name type="scientific">Hyalangium minutum</name>
    <dbReference type="NCBI Taxonomy" id="394096"/>
    <lineage>
        <taxon>Bacteria</taxon>
        <taxon>Pseudomonadati</taxon>
        <taxon>Myxococcota</taxon>
        <taxon>Myxococcia</taxon>
        <taxon>Myxococcales</taxon>
        <taxon>Cystobacterineae</taxon>
        <taxon>Archangiaceae</taxon>
        <taxon>Hyalangium</taxon>
    </lineage>
</organism>
<feature type="coiled-coil region" evidence="8">
    <location>
        <begin position="341"/>
        <end position="386"/>
    </location>
</feature>
<dbReference type="EMBL" id="JMCB01000005">
    <property type="protein sequence ID" value="KFE69041.1"/>
    <property type="molecule type" value="Genomic_DNA"/>
</dbReference>
<evidence type="ECO:0000256" key="7">
    <source>
        <dbReference type="ARBA" id="ARBA00023237"/>
    </source>
</evidence>
<evidence type="ECO:0000256" key="4">
    <source>
        <dbReference type="ARBA" id="ARBA00022452"/>
    </source>
</evidence>
<evidence type="ECO:0000256" key="8">
    <source>
        <dbReference type="SAM" id="Coils"/>
    </source>
</evidence>
<dbReference type="PANTHER" id="PTHR30026">
    <property type="entry name" value="OUTER MEMBRANE PROTEIN TOLC"/>
    <property type="match status" value="1"/>
</dbReference>
<comment type="subcellular location">
    <subcellularLocation>
        <location evidence="1">Cell outer membrane</location>
    </subcellularLocation>
</comment>
<feature type="chain" id="PRO_5001799875" evidence="9">
    <location>
        <begin position="20"/>
        <end position="466"/>
    </location>
</feature>
<evidence type="ECO:0000256" key="5">
    <source>
        <dbReference type="ARBA" id="ARBA00022692"/>
    </source>
</evidence>
<protein>
    <submittedName>
        <fullName evidence="10">Outer membrane efflux protein</fullName>
    </submittedName>
</protein>